<organism evidence="1 2">
    <name type="scientific">Ancylostoma ceylanicum</name>
    <dbReference type="NCBI Taxonomy" id="53326"/>
    <lineage>
        <taxon>Eukaryota</taxon>
        <taxon>Metazoa</taxon>
        <taxon>Ecdysozoa</taxon>
        <taxon>Nematoda</taxon>
        <taxon>Chromadorea</taxon>
        <taxon>Rhabditida</taxon>
        <taxon>Rhabditina</taxon>
        <taxon>Rhabditomorpha</taxon>
        <taxon>Strongyloidea</taxon>
        <taxon>Ancylostomatidae</taxon>
        <taxon>Ancylostomatinae</taxon>
        <taxon>Ancylostoma</taxon>
    </lineage>
</organism>
<name>A0A016SEZ0_9BILA</name>
<protein>
    <submittedName>
        <fullName evidence="1">Uncharacterized protein</fullName>
    </submittedName>
</protein>
<proteinExistence type="predicted"/>
<dbReference type="EMBL" id="JARK01001576">
    <property type="protein sequence ID" value="EYB88864.1"/>
    <property type="molecule type" value="Genomic_DNA"/>
</dbReference>
<accession>A0A016SEZ0</accession>
<dbReference type="Proteomes" id="UP000024635">
    <property type="component" value="Unassembled WGS sequence"/>
</dbReference>
<gene>
    <name evidence="1" type="primary">Acey_s0240.g3346</name>
    <name evidence="1" type="ORF">Y032_0240g3346</name>
</gene>
<dbReference type="AlphaFoldDB" id="A0A016SEZ0"/>
<reference evidence="2" key="1">
    <citation type="journal article" date="2015" name="Nat. Genet.">
        <title>The genome and transcriptome of the zoonotic hookworm Ancylostoma ceylanicum identify infection-specific gene families.</title>
        <authorList>
            <person name="Schwarz E.M."/>
            <person name="Hu Y."/>
            <person name="Antoshechkin I."/>
            <person name="Miller M.M."/>
            <person name="Sternberg P.W."/>
            <person name="Aroian R.V."/>
        </authorList>
    </citation>
    <scope>NUCLEOTIDE SEQUENCE</scope>
    <source>
        <strain evidence="2">HY135</strain>
    </source>
</reference>
<evidence type="ECO:0000313" key="2">
    <source>
        <dbReference type="Proteomes" id="UP000024635"/>
    </source>
</evidence>
<keyword evidence="2" id="KW-1185">Reference proteome</keyword>
<comment type="caution">
    <text evidence="1">The sequence shown here is derived from an EMBL/GenBank/DDBJ whole genome shotgun (WGS) entry which is preliminary data.</text>
</comment>
<sequence>MVLNTAIILDMMTMYPPTMDSLTVPTSETASPTAAGSPRIIFCAERTNRPSTKRNALRSINFEKSE</sequence>
<evidence type="ECO:0000313" key="1">
    <source>
        <dbReference type="EMBL" id="EYB88864.1"/>
    </source>
</evidence>